<dbReference type="SUPFAM" id="SSF46785">
    <property type="entry name" value="Winged helix' DNA-binding domain"/>
    <property type="match status" value="1"/>
</dbReference>
<organism evidence="6 7">
    <name type="scientific">Novosphingobium pokkalii</name>
    <dbReference type="NCBI Taxonomy" id="1770194"/>
    <lineage>
        <taxon>Bacteria</taxon>
        <taxon>Pseudomonadati</taxon>
        <taxon>Pseudomonadota</taxon>
        <taxon>Alphaproteobacteria</taxon>
        <taxon>Sphingomonadales</taxon>
        <taxon>Sphingomonadaceae</taxon>
        <taxon>Novosphingobium</taxon>
    </lineage>
</organism>
<dbReference type="Pfam" id="PF00126">
    <property type="entry name" value="HTH_1"/>
    <property type="match status" value="1"/>
</dbReference>
<dbReference type="EMBL" id="JBHRYE010000049">
    <property type="protein sequence ID" value="MFC3673623.1"/>
    <property type="molecule type" value="Genomic_DNA"/>
</dbReference>
<comment type="caution">
    <text evidence="6">The sequence shown here is derived from an EMBL/GenBank/DDBJ whole genome shotgun (WGS) entry which is preliminary data.</text>
</comment>
<accession>A0ABV7V843</accession>
<evidence type="ECO:0000313" key="6">
    <source>
        <dbReference type="EMBL" id="MFC3673623.1"/>
    </source>
</evidence>
<evidence type="ECO:0000256" key="4">
    <source>
        <dbReference type="ARBA" id="ARBA00023163"/>
    </source>
</evidence>
<evidence type="ECO:0000256" key="1">
    <source>
        <dbReference type="ARBA" id="ARBA00009437"/>
    </source>
</evidence>
<dbReference type="InterPro" id="IPR036390">
    <property type="entry name" value="WH_DNA-bd_sf"/>
</dbReference>
<evidence type="ECO:0000256" key="3">
    <source>
        <dbReference type="ARBA" id="ARBA00023125"/>
    </source>
</evidence>
<feature type="domain" description="HTH lysR-type" evidence="5">
    <location>
        <begin position="7"/>
        <end position="63"/>
    </location>
</feature>
<dbReference type="PANTHER" id="PTHR30537:SF1">
    <property type="entry name" value="HTH-TYPE TRANSCRIPTIONAL REGULATOR PGRR"/>
    <property type="match status" value="1"/>
</dbReference>
<evidence type="ECO:0000259" key="5">
    <source>
        <dbReference type="PROSITE" id="PS50931"/>
    </source>
</evidence>
<comment type="similarity">
    <text evidence="1">Belongs to the LysR transcriptional regulatory family.</text>
</comment>
<dbReference type="PANTHER" id="PTHR30537">
    <property type="entry name" value="HTH-TYPE TRANSCRIPTIONAL REGULATOR"/>
    <property type="match status" value="1"/>
</dbReference>
<sequence>MAFARSDLADLAAFAAIARHRNFRQAGVELGVSASALSHALKGLEERLGVKLLNRTNRSVTLTAAGEDLLRTLGDPLAAVLAAEDVLNRHRDSPRGRVRVNVPDMVAEHLLAPVLPEFQRRWPEIELDIYVDNRLLDVFDEGFDAGVRFGGTVPDDMIAQRLSAEVGWTIAGSPAYLAQHGVPFHPHDLAGHRCLQVRLGDDRTYRWEFEREAESLALAVPGTITHNNSAFATAMALRGAGLVYLPTASVAPHLASGALQAVLSDWVSPGPALHIYYPGRRNLPLGLRLLIDLIREMRPLGF</sequence>
<keyword evidence="2" id="KW-0805">Transcription regulation</keyword>
<keyword evidence="3" id="KW-0238">DNA-binding</keyword>
<protein>
    <submittedName>
        <fullName evidence="6">LysR family transcriptional regulator</fullName>
    </submittedName>
</protein>
<evidence type="ECO:0000313" key="7">
    <source>
        <dbReference type="Proteomes" id="UP001595683"/>
    </source>
</evidence>
<keyword evidence="7" id="KW-1185">Reference proteome</keyword>
<dbReference type="InterPro" id="IPR058163">
    <property type="entry name" value="LysR-type_TF_proteobact-type"/>
</dbReference>
<dbReference type="Proteomes" id="UP001595683">
    <property type="component" value="Unassembled WGS sequence"/>
</dbReference>
<dbReference type="InterPro" id="IPR000847">
    <property type="entry name" value="LysR_HTH_N"/>
</dbReference>
<dbReference type="SUPFAM" id="SSF53850">
    <property type="entry name" value="Periplasmic binding protein-like II"/>
    <property type="match status" value="1"/>
</dbReference>
<dbReference type="Gene3D" id="3.40.190.290">
    <property type="match status" value="1"/>
</dbReference>
<dbReference type="RefSeq" id="WP_191324885.1">
    <property type="nucleotide sequence ID" value="NZ_BMZP01000012.1"/>
</dbReference>
<reference evidence="7" key="1">
    <citation type="journal article" date="2019" name="Int. J. Syst. Evol. Microbiol.">
        <title>The Global Catalogue of Microorganisms (GCM) 10K type strain sequencing project: providing services to taxonomists for standard genome sequencing and annotation.</title>
        <authorList>
            <consortium name="The Broad Institute Genomics Platform"/>
            <consortium name="The Broad Institute Genome Sequencing Center for Infectious Disease"/>
            <person name="Wu L."/>
            <person name="Ma J."/>
        </authorList>
    </citation>
    <scope>NUCLEOTIDE SEQUENCE [LARGE SCALE GENOMIC DNA]</scope>
    <source>
        <strain evidence="7">KCTC 42224</strain>
    </source>
</reference>
<proteinExistence type="inferred from homology"/>
<dbReference type="Pfam" id="PF03466">
    <property type="entry name" value="LysR_substrate"/>
    <property type="match status" value="1"/>
</dbReference>
<dbReference type="PROSITE" id="PS50931">
    <property type="entry name" value="HTH_LYSR"/>
    <property type="match status" value="1"/>
</dbReference>
<keyword evidence="4" id="KW-0804">Transcription</keyword>
<dbReference type="Gene3D" id="1.10.10.10">
    <property type="entry name" value="Winged helix-like DNA-binding domain superfamily/Winged helix DNA-binding domain"/>
    <property type="match status" value="1"/>
</dbReference>
<dbReference type="InterPro" id="IPR036388">
    <property type="entry name" value="WH-like_DNA-bd_sf"/>
</dbReference>
<gene>
    <name evidence="6" type="ORF">ACFOOT_19550</name>
</gene>
<evidence type="ECO:0000256" key="2">
    <source>
        <dbReference type="ARBA" id="ARBA00023015"/>
    </source>
</evidence>
<name>A0ABV7V843_9SPHN</name>
<dbReference type="InterPro" id="IPR005119">
    <property type="entry name" value="LysR_subst-bd"/>
</dbReference>